<reference evidence="1 2" key="1">
    <citation type="submission" date="2015-12" db="EMBL/GenBank/DDBJ databases">
        <title>Genome sequence of Aneurinibacillus soli.</title>
        <authorList>
            <person name="Lee J.S."/>
            <person name="Lee K.C."/>
            <person name="Kim K.K."/>
            <person name="Lee B.W."/>
        </authorList>
    </citation>
    <scope>NUCLEOTIDE SEQUENCE [LARGE SCALE GENOMIC DNA]</scope>
    <source>
        <strain evidence="1 2">CB4</strain>
    </source>
</reference>
<dbReference type="Proteomes" id="UP000217696">
    <property type="component" value="Chromosome"/>
</dbReference>
<proteinExistence type="predicted"/>
<accession>A0A0U5B1R6</accession>
<dbReference type="RefSeq" id="WP_096466279.1">
    <property type="nucleotide sequence ID" value="NZ_AP017312.1"/>
</dbReference>
<sequence length="121" mass="14001">MSKQRKKQRGCKIRYYLTQSGYDKVVREREMILKEKLPAVRESLKNASEALEQAKLMCKKDFLLRCVLVLGQMLNYSKIIPYHNVAELYPCPGDVRDGRCTSPYNALSLNKTGERENTEVI</sequence>
<keyword evidence="2" id="KW-1185">Reference proteome</keyword>
<evidence type="ECO:0000313" key="1">
    <source>
        <dbReference type="EMBL" id="BAU28530.1"/>
    </source>
</evidence>
<dbReference type="EMBL" id="AP017312">
    <property type="protein sequence ID" value="BAU28530.1"/>
    <property type="molecule type" value="Genomic_DNA"/>
</dbReference>
<gene>
    <name evidence="1" type="ORF">CB4_02704</name>
</gene>
<evidence type="ECO:0000313" key="2">
    <source>
        <dbReference type="Proteomes" id="UP000217696"/>
    </source>
</evidence>
<dbReference type="KEGG" id="asoc:CB4_02704"/>
<dbReference type="AlphaFoldDB" id="A0A0U5B1R6"/>
<organism evidence="1 2">
    <name type="scientific">Aneurinibacillus soli</name>
    <dbReference type="NCBI Taxonomy" id="1500254"/>
    <lineage>
        <taxon>Bacteria</taxon>
        <taxon>Bacillati</taxon>
        <taxon>Bacillota</taxon>
        <taxon>Bacilli</taxon>
        <taxon>Bacillales</taxon>
        <taxon>Paenibacillaceae</taxon>
        <taxon>Aneurinibacillus group</taxon>
        <taxon>Aneurinibacillus</taxon>
    </lineage>
</organism>
<protein>
    <submittedName>
        <fullName evidence="1">Uncharacterized protein</fullName>
    </submittedName>
</protein>
<name>A0A0U5B1R6_9BACL</name>